<name>A0ABD1AZJ5_CARAN</name>
<comment type="caution">
    <text evidence="1">The sequence shown here is derived from an EMBL/GenBank/DDBJ whole genome shotgun (WGS) entry which is preliminary data.</text>
</comment>
<dbReference type="PANTHER" id="PTHR11439:SF486">
    <property type="entry name" value="RLK (RECEPTOR-LIKE KINASE) PROTEIN, PUTATIVE-RELATED"/>
    <property type="match status" value="1"/>
</dbReference>
<dbReference type="Proteomes" id="UP001558713">
    <property type="component" value="Unassembled WGS sequence"/>
</dbReference>
<dbReference type="PANTHER" id="PTHR11439">
    <property type="entry name" value="GAG-POL-RELATED RETROTRANSPOSON"/>
    <property type="match status" value="1"/>
</dbReference>
<evidence type="ECO:0000313" key="1">
    <source>
        <dbReference type="EMBL" id="KAL1212165.1"/>
    </source>
</evidence>
<evidence type="ECO:0000313" key="2">
    <source>
        <dbReference type="Proteomes" id="UP001558713"/>
    </source>
</evidence>
<gene>
    <name evidence="1" type="ORF">V5N11_028786</name>
</gene>
<proteinExistence type="predicted"/>
<dbReference type="CDD" id="cd09272">
    <property type="entry name" value="RNase_HI_RT_Ty1"/>
    <property type="match status" value="1"/>
</dbReference>
<organism evidence="1 2">
    <name type="scientific">Cardamine amara subsp. amara</name>
    <dbReference type="NCBI Taxonomy" id="228776"/>
    <lineage>
        <taxon>Eukaryota</taxon>
        <taxon>Viridiplantae</taxon>
        <taxon>Streptophyta</taxon>
        <taxon>Embryophyta</taxon>
        <taxon>Tracheophyta</taxon>
        <taxon>Spermatophyta</taxon>
        <taxon>Magnoliopsida</taxon>
        <taxon>eudicotyledons</taxon>
        <taxon>Gunneridae</taxon>
        <taxon>Pentapetalae</taxon>
        <taxon>rosids</taxon>
        <taxon>malvids</taxon>
        <taxon>Brassicales</taxon>
        <taxon>Brassicaceae</taxon>
        <taxon>Cardamineae</taxon>
        <taxon>Cardamine</taxon>
    </lineage>
</organism>
<reference evidence="1 2" key="1">
    <citation type="submission" date="2024-04" db="EMBL/GenBank/DDBJ databases">
        <title>Genome assembly C_amara_ONT_v2.</title>
        <authorList>
            <person name="Yant L."/>
            <person name="Moore C."/>
            <person name="Slenker M."/>
        </authorList>
    </citation>
    <scope>NUCLEOTIDE SEQUENCE [LARGE SCALE GENOMIC DNA]</scope>
    <source>
        <tissue evidence="1">Leaf</tissue>
    </source>
</reference>
<sequence length="153" mass="17489">MGYCDVDWAGSLDDRRSTSGGCFFMGNNLILLHSKKHNSVSLSTAEVKYIALGSCCTQLMWMKQMAADYGMIYDSLLIYCDNESAINIAKNLVQHSRTNHIDIRYHFIRELVKEKLIVVDHVSTDFQLVDLFIKPLDFNRFVSLRKTIGVCEI</sequence>
<keyword evidence="2" id="KW-1185">Reference proteome</keyword>
<dbReference type="EMBL" id="JBANAX010000374">
    <property type="protein sequence ID" value="KAL1212165.1"/>
    <property type="molecule type" value="Genomic_DNA"/>
</dbReference>
<protein>
    <submittedName>
        <fullName evidence="1">Retrovirus-related Pol polyprotein from transposon TNT 1-94</fullName>
    </submittedName>
</protein>
<accession>A0ABD1AZJ5</accession>
<dbReference type="AlphaFoldDB" id="A0ABD1AZJ5"/>